<sequence length="265" mass="30782">MLKLIVLFCLLIKTHSWTWKDYPSPRGPNYSKCRVSRPGNVCDPDGMLTDQQREEIVQMTEDFKEKTKRTNSKFLSMRGGLELFVALAKDKIGDDDSPSGITHLCYYDKWKSMGEPKCGSAVQGIELNTDGFRYCYSTHWLMILNRDEYVGLNKAEEHNYENGNYFEALKSYIENLLMLYDHRFSIFDKNDHSNKDETTLSQVQQISQYTEKILSKVNQSLDGVIEKINKFGAAIDKNNMELLEMRELISKTLIQIEKSRNKKEL</sequence>
<accession>A0ACB1AVR7</accession>
<proteinExistence type="predicted"/>
<keyword evidence="2" id="KW-1185">Reference proteome</keyword>
<reference evidence="1" key="1">
    <citation type="submission" date="2023-11" db="EMBL/GenBank/DDBJ databases">
        <authorList>
            <person name="Poullet M."/>
        </authorList>
    </citation>
    <scope>NUCLEOTIDE SEQUENCE</scope>
    <source>
        <strain evidence="1">E1834</strain>
    </source>
</reference>
<comment type="caution">
    <text evidence="1">The sequence shown here is derived from an EMBL/GenBank/DDBJ whole genome shotgun (WGS) entry which is preliminary data.</text>
</comment>
<dbReference type="EMBL" id="CAVMJV010000117">
    <property type="protein sequence ID" value="CAK5104698.1"/>
    <property type="molecule type" value="Genomic_DNA"/>
</dbReference>
<gene>
    <name evidence="1" type="ORF">MENTE1834_LOCUS43061</name>
</gene>
<protein>
    <submittedName>
        <fullName evidence="1">Uncharacterized protein</fullName>
    </submittedName>
</protein>
<organism evidence="1 2">
    <name type="scientific">Meloidogyne enterolobii</name>
    <name type="common">Root-knot nematode worm</name>
    <name type="synonym">Meloidogyne mayaguensis</name>
    <dbReference type="NCBI Taxonomy" id="390850"/>
    <lineage>
        <taxon>Eukaryota</taxon>
        <taxon>Metazoa</taxon>
        <taxon>Ecdysozoa</taxon>
        <taxon>Nematoda</taxon>
        <taxon>Chromadorea</taxon>
        <taxon>Rhabditida</taxon>
        <taxon>Tylenchina</taxon>
        <taxon>Tylenchomorpha</taxon>
        <taxon>Tylenchoidea</taxon>
        <taxon>Meloidogynidae</taxon>
        <taxon>Meloidogyninae</taxon>
        <taxon>Meloidogyne</taxon>
    </lineage>
</organism>
<evidence type="ECO:0000313" key="2">
    <source>
        <dbReference type="Proteomes" id="UP001497535"/>
    </source>
</evidence>
<name>A0ACB1AVR7_MELEN</name>
<dbReference type="Proteomes" id="UP001497535">
    <property type="component" value="Unassembled WGS sequence"/>
</dbReference>
<evidence type="ECO:0000313" key="1">
    <source>
        <dbReference type="EMBL" id="CAK5104698.1"/>
    </source>
</evidence>